<dbReference type="AlphaFoldDB" id="C9RPD6"/>
<dbReference type="GO" id="GO:0003974">
    <property type="term" value="F:UDP-N-acetylglucosamine 4-epimerase activity"/>
    <property type="evidence" value="ECO:0007669"/>
    <property type="project" value="UniProtKB-EC"/>
</dbReference>
<dbReference type="STRING" id="59374.FSU_1441"/>
<protein>
    <submittedName>
        <fullName evidence="3">NAD-dependent epimerase/dehydratase</fullName>
    </submittedName>
    <submittedName>
        <fullName evidence="4">UDP-N-acetylglucosamine 4-epimerase</fullName>
        <ecNumber evidence="4">5.1.3.7</ecNumber>
    </submittedName>
</protein>
<keyword evidence="1" id="KW-1133">Transmembrane helix</keyword>
<dbReference type="KEGG" id="fsu:Fisuc_0995"/>
<accession>C9RPD6</accession>
<keyword evidence="1" id="KW-0472">Membrane</keyword>
<name>C9RPD6_FIBSS</name>
<gene>
    <name evidence="3" type="ordered locus">Fisuc_0995</name>
    <name evidence="4" type="ordered locus">FSU_1441</name>
</gene>
<reference evidence="5" key="2">
    <citation type="submission" date="2010-08" db="EMBL/GenBank/DDBJ databases">
        <title>Complete sequence of Fibrobacter succinogenes subsp. succinogenes S85.</title>
        <authorList>
            <person name="Durkin A.S."/>
            <person name="Nelson K.E."/>
            <person name="Morrison M."/>
            <person name="Forsberg C.W."/>
            <person name="Wilson D.B."/>
            <person name="Russell J.B."/>
            <person name="Cann I.K.O."/>
            <person name="Mackie R.I."/>
            <person name="White B.A."/>
        </authorList>
    </citation>
    <scope>NUCLEOTIDE SEQUENCE [LARGE SCALE GENOMIC DNA]</scope>
    <source>
        <strain evidence="5">ATCC 19169 / S85</strain>
    </source>
</reference>
<dbReference type="InterPro" id="IPR001509">
    <property type="entry name" value="Epimerase_deHydtase"/>
</dbReference>
<proteinExistence type="predicted"/>
<dbReference type="OrthoDB" id="329806at2"/>
<organism evidence="4 5">
    <name type="scientific">Fibrobacter succinogenes (strain ATCC 19169 / S85)</name>
    <dbReference type="NCBI Taxonomy" id="59374"/>
    <lineage>
        <taxon>Bacteria</taxon>
        <taxon>Pseudomonadati</taxon>
        <taxon>Fibrobacterota</taxon>
        <taxon>Fibrobacteria</taxon>
        <taxon>Fibrobacterales</taxon>
        <taxon>Fibrobacteraceae</taxon>
        <taxon>Fibrobacter</taxon>
    </lineage>
</organism>
<dbReference type="Proteomes" id="UP000000517">
    <property type="component" value="Chromosome"/>
</dbReference>
<sequence length="324" mass="36397">MFESFVIFGGCGFIGSHMQRLLREKYPDAKVYVADLLADGSELSQKVDVREPIEMQGKFGKNTLVFNFAAIHRTPGHPDHAYFETNIRGAENVCNFARKHGIENIVFTSSIAPYGAAEELKTEETLPTPNTPYGISKLVAEKIHREWAAENENHRLSIVRPGIVFGTGENGNMTRLYKGLKSHKFAYAGRRDTIKACIYVKDLVRVMLEMAEKSLVEPQIDKVQLYNCCYYPSFTIEQIANAMLKAVGMKRHIPYIPKTPMMAAATVCGMLGGLGLGICPARVKKLMVSTNIEAKKLARDYPLKFTLEEAFADWWNDCNQKCLE</sequence>
<dbReference type="PANTHER" id="PTHR43245">
    <property type="entry name" value="BIFUNCTIONAL POLYMYXIN RESISTANCE PROTEIN ARNA"/>
    <property type="match status" value="1"/>
</dbReference>
<dbReference type="Gene3D" id="3.40.50.720">
    <property type="entry name" value="NAD(P)-binding Rossmann-like Domain"/>
    <property type="match status" value="1"/>
</dbReference>
<evidence type="ECO:0000313" key="6">
    <source>
        <dbReference type="Proteomes" id="UP000001497"/>
    </source>
</evidence>
<dbReference type="eggNOG" id="COG0451">
    <property type="taxonomic scope" value="Bacteria"/>
</dbReference>
<keyword evidence="1" id="KW-0812">Transmembrane</keyword>
<dbReference type="EMBL" id="CP001792">
    <property type="protein sequence ID" value="ACX74600.1"/>
    <property type="molecule type" value="Genomic_DNA"/>
</dbReference>
<dbReference type="HOGENOM" id="CLU_007383_6_2_0"/>
<reference evidence="4" key="3">
    <citation type="submission" date="2010-08" db="EMBL/GenBank/DDBJ databases">
        <authorList>
            <person name="Durkin A.S."/>
            <person name="Nelson K.E."/>
            <person name="Morrison M."/>
            <person name="Forsberg C.W."/>
            <person name="Wilson D.B."/>
            <person name="Russell J.B."/>
            <person name="Cann I.K.O."/>
            <person name="Mackie R.I."/>
            <person name="White B.A."/>
        </authorList>
    </citation>
    <scope>NUCLEOTIDE SEQUENCE</scope>
    <source>
        <strain evidence="4">S85</strain>
    </source>
</reference>
<evidence type="ECO:0000313" key="4">
    <source>
        <dbReference type="EMBL" id="ADL27077.1"/>
    </source>
</evidence>
<keyword evidence="4" id="KW-0413">Isomerase</keyword>
<dbReference type="InterPro" id="IPR036291">
    <property type="entry name" value="NAD(P)-bd_dom_sf"/>
</dbReference>
<evidence type="ECO:0000313" key="5">
    <source>
        <dbReference type="Proteomes" id="UP000000517"/>
    </source>
</evidence>
<dbReference type="RefSeq" id="WP_014545733.1">
    <property type="nucleotide sequence ID" value="NC_013410.1"/>
</dbReference>
<dbReference type="EC" id="5.1.3.7" evidence="4"/>
<evidence type="ECO:0000259" key="2">
    <source>
        <dbReference type="Pfam" id="PF01370"/>
    </source>
</evidence>
<dbReference type="Proteomes" id="UP000001497">
    <property type="component" value="Chromosome"/>
</dbReference>
<feature type="domain" description="NAD-dependent epimerase/dehydratase" evidence="2">
    <location>
        <begin position="6"/>
        <end position="213"/>
    </location>
</feature>
<dbReference type="PATRIC" id="fig|59374.8.peg.1391"/>
<keyword evidence="6" id="KW-1185">Reference proteome</keyword>
<dbReference type="KEGG" id="fsc:FSU_1441"/>
<reference evidence="3 6" key="1">
    <citation type="submission" date="2009-10" db="EMBL/GenBank/DDBJ databases">
        <title>Complete sequence of Fibrobacter succinogenes subsp. succinogenes S85.</title>
        <authorList>
            <consortium name="US DOE Joint Genome Institute"/>
            <person name="Lucas S."/>
            <person name="Copeland A."/>
            <person name="Lapidus A."/>
            <person name="Glavina del Rio T."/>
            <person name="Tice H."/>
            <person name="Bruce D."/>
            <person name="Goodwin L."/>
            <person name="Pitluck S."/>
            <person name="Chertkov O."/>
            <person name="Detter J.C."/>
            <person name="Han C."/>
            <person name="Tapia R."/>
            <person name="Larimer F."/>
            <person name="Land M."/>
            <person name="Hauser L."/>
            <person name="Kyrpides N."/>
            <person name="Mikhailova N."/>
            <person name="Weimer P.J."/>
            <person name="Stevenson D.M."/>
            <person name="Boyum J."/>
            <person name="Brumm P.I."/>
            <person name="Mead D."/>
        </authorList>
    </citation>
    <scope>NUCLEOTIDE SEQUENCE [LARGE SCALE GENOMIC DNA]</scope>
    <source>
        <strain evidence="6">ATCC 19169 / S85</strain>
        <strain evidence="3">S85</strain>
    </source>
</reference>
<dbReference type="CDD" id="cd08946">
    <property type="entry name" value="SDR_e"/>
    <property type="match status" value="1"/>
</dbReference>
<evidence type="ECO:0000256" key="1">
    <source>
        <dbReference type="SAM" id="Phobius"/>
    </source>
</evidence>
<dbReference type="SUPFAM" id="SSF51735">
    <property type="entry name" value="NAD(P)-binding Rossmann-fold domains"/>
    <property type="match status" value="1"/>
</dbReference>
<feature type="transmembrane region" description="Helical" evidence="1">
    <location>
        <begin position="261"/>
        <end position="279"/>
    </location>
</feature>
<dbReference type="InterPro" id="IPR050177">
    <property type="entry name" value="Lipid_A_modif_metabolic_enz"/>
</dbReference>
<dbReference type="EMBL" id="CP002158">
    <property type="protein sequence ID" value="ADL27077.1"/>
    <property type="molecule type" value="Genomic_DNA"/>
</dbReference>
<dbReference type="Pfam" id="PF01370">
    <property type="entry name" value="Epimerase"/>
    <property type="match status" value="1"/>
</dbReference>
<evidence type="ECO:0000313" key="3">
    <source>
        <dbReference type="EMBL" id="ACX74600.1"/>
    </source>
</evidence>